<dbReference type="InterPro" id="IPR001308">
    <property type="entry name" value="ETF_a/FixB"/>
</dbReference>
<dbReference type="InterPro" id="IPR018206">
    <property type="entry name" value="ETF_asu_C_CS"/>
</dbReference>
<dbReference type="PIRSF" id="PIRSF000089">
    <property type="entry name" value="Electra_flavoP_a"/>
    <property type="match status" value="1"/>
</dbReference>
<dbReference type="RefSeq" id="WP_050726024.1">
    <property type="nucleotide sequence ID" value="NZ_CP012332.1"/>
</dbReference>
<protein>
    <recommendedName>
        <fullName evidence="7">Electron transfer flavoprotein subunit alpha</fullName>
    </recommendedName>
    <alternativeName>
        <fullName evidence="8">Electron transfer flavoprotein large subunit</fullName>
    </alternativeName>
</protein>
<dbReference type="GO" id="GO:0050660">
    <property type="term" value="F:flavin adenine dinucleotide binding"/>
    <property type="evidence" value="ECO:0007669"/>
    <property type="project" value="InterPro"/>
</dbReference>
<dbReference type="InterPro" id="IPR014730">
    <property type="entry name" value="ETF_a/b_N"/>
</dbReference>
<keyword evidence="3" id="KW-0285">Flavoprotein</keyword>
<dbReference type="EMBL" id="CP012332">
    <property type="protein sequence ID" value="AKU91757.1"/>
    <property type="molecule type" value="Genomic_DNA"/>
</dbReference>
<evidence type="ECO:0000313" key="12">
    <source>
        <dbReference type="Proteomes" id="UP000055590"/>
    </source>
</evidence>
<evidence type="ECO:0000256" key="3">
    <source>
        <dbReference type="ARBA" id="ARBA00022630"/>
    </source>
</evidence>
<dbReference type="GO" id="GO:0009055">
    <property type="term" value="F:electron transfer activity"/>
    <property type="evidence" value="ECO:0007669"/>
    <property type="project" value="InterPro"/>
</dbReference>
<evidence type="ECO:0000256" key="1">
    <source>
        <dbReference type="ARBA" id="ARBA00005817"/>
    </source>
</evidence>
<feature type="domain" description="Electron transfer flavoprotein alpha/beta-subunit N-terminal" evidence="10">
    <location>
        <begin position="4"/>
        <end position="185"/>
    </location>
</feature>
<evidence type="ECO:0000256" key="4">
    <source>
        <dbReference type="ARBA" id="ARBA00022827"/>
    </source>
</evidence>
<evidence type="ECO:0000256" key="6">
    <source>
        <dbReference type="ARBA" id="ARBA00025649"/>
    </source>
</evidence>
<gene>
    <name evidence="11" type="ORF">AKJ08_2144</name>
</gene>
<comment type="cofactor">
    <cofactor evidence="9">
        <name>FAD</name>
        <dbReference type="ChEBI" id="CHEBI:57692"/>
    </cofactor>
    <text evidence="9">Binds 1 FAD per dimer.</text>
</comment>
<dbReference type="InterPro" id="IPR014731">
    <property type="entry name" value="ETF_asu_C"/>
</dbReference>
<dbReference type="InterPro" id="IPR014729">
    <property type="entry name" value="Rossmann-like_a/b/a_fold"/>
</dbReference>
<dbReference type="InterPro" id="IPR033947">
    <property type="entry name" value="ETF_alpha_N"/>
</dbReference>
<dbReference type="Pfam" id="PF01012">
    <property type="entry name" value="ETF"/>
    <property type="match status" value="1"/>
</dbReference>
<name>A0A0K1PE38_9BACT</name>
<keyword evidence="12" id="KW-1185">Reference proteome</keyword>
<dbReference type="SUPFAM" id="SSF52467">
    <property type="entry name" value="DHS-like NAD/FAD-binding domain"/>
    <property type="match status" value="1"/>
</dbReference>
<keyword evidence="5" id="KW-0249">Electron transport</keyword>
<dbReference type="GO" id="GO:0033539">
    <property type="term" value="P:fatty acid beta-oxidation using acyl-CoA dehydrogenase"/>
    <property type="evidence" value="ECO:0007669"/>
    <property type="project" value="TreeGrafter"/>
</dbReference>
<dbReference type="FunFam" id="3.40.50.1220:FF:000001">
    <property type="entry name" value="Electron transfer flavoprotein, alpha subunit"/>
    <property type="match status" value="1"/>
</dbReference>
<dbReference type="SMART" id="SM00893">
    <property type="entry name" value="ETF"/>
    <property type="match status" value="1"/>
</dbReference>
<dbReference type="STRING" id="1391653.AKJ08_2144"/>
<dbReference type="Proteomes" id="UP000055590">
    <property type="component" value="Chromosome"/>
</dbReference>
<evidence type="ECO:0000313" key="11">
    <source>
        <dbReference type="EMBL" id="AKU91757.1"/>
    </source>
</evidence>
<feature type="binding site" evidence="9">
    <location>
        <begin position="249"/>
        <end position="253"/>
    </location>
    <ligand>
        <name>FAD</name>
        <dbReference type="ChEBI" id="CHEBI:57692"/>
    </ligand>
</feature>
<comment type="similarity">
    <text evidence="1">Belongs to the ETF alpha-subunit/FixB family.</text>
</comment>
<accession>A0A0K1PE38</accession>
<dbReference type="PANTHER" id="PTHR43153:SF1">
    <property type="entry name" value="ELECTRON TRANSFER FLAVOPROTEIN SUBUNIT ALPHA, MITOCHONDRIAL"/>
    <property type="match status" value="1"/>
</dbReference>
<feature type="binding site" evidence="9">
    <location>
        <begin position="235"/>
        <end position="236"/>
    </location>
    <ligand>
        <name>FAD</name>
        <dbReference type="ChEBI" id="CHEBI:57692"/>
    </ligand>
</feature>
<dbReference type="Gene3D" id="3.40.50.620">
    <property type="entry name" value="HUPs"/>
    <property type="match status" value="1"/>
</dbReference>
<dbReference type="AlphaFoldDB" id="A0A0K1PE38"/>
<evidence type="ECO:0000256" key="5">
    <source>
        <dbReference type="ARBA" id="ARBA00022982"/>
    </source>
</evidence>
<comment type="function">
    <text evidence="6">The electron transfer flavoprotein serves as a specific electron acceptor for other dehydrogenases. It transfers the electrons to the main respiratory chain via ETF-ubiquinone oxidoreductase (ETF dehydrogenase).</text>
</comment>
<evidence type="ECO:0000256" key="8">
    <source>
        <dbReference type="ARBA" id="ARBA00079299"/>
    </source>
</evidence>
<dbReference type="Gene3D" id="3.40.50.1220">
    <property type="entry name" value="TPP-binding domain"/>
    <property type="match status" value="1"/>
</dbReference>
<evidence type="ECO:0000259" key="10">
    <source>
        <dbReference type="SMART" id="SM00893"/>
    </source>
</evidence>
<feature type="binding site" evidence="9">
    <location>
        <position position="287"/>
    </location>
    <ligand>
        <name>FAD</name>
        <dbReference type="ChEBI" id="CHEBI:57692"/>
    </ligand>
</feature>
<dbReference type="Pfam" id="PF00766">
    <property type="entry name" value="ETF_alpha"/>
    <property type="match status" value="1"/>
</dbReference>
<evidence type="ECO:0000256" key="7">
    <source>
        <dbReference type="ARBA" id="ARBA00068674"/>
    </source>
</evidence>
<organism evidence="11 12">
    <name type="scientific">Vulgatibacter incomptus</name>
    <dbReference type="NCBI Taxonomy" id="1391653"/>
    <lineage>
        <taxon>Bacteria</taxon>
        <taxon>Pseudomonadati</taxon>
        <taxon>Myxococcota</taxon>
        <taxon>Myxococcia</taxon>
        <taxon>Myxococcales</taxon>
        <taxon>Cystobacterineae</taxon>
        <taxon>Vulgatibacteraceae</taxon>
        <taxon>Vulgatibacter</taxon>
    </lineage>
</organism>
<dbReference type="KEGG" id="vin:AKJ08_2144"/>
<dbReference type="PANTHER" id="PTHR43153">
    <property type="entry name" value="ELECTRON TRANSFER FLAVOPROTEIN ALPHA"/>
    <property type="match status" value="1"/>
</dbReference>
<reference evidence="11 12" key="1">
    <citation type="submission" date="2015-08" db="EMBL/GenBank/DDBJ databases">
        <authorList>
            <person name="Babu N.S."/>
            <person name="Beckwith C.J."/>
            <person name="Beseler K.G."/>
            <person name="Brison A."/>
            <person name="Carone J.V."/>
            <person name="Caskin T.P."/>
            <person name="Diamond M."/>
            <person name="Durham M.E."/>
            <person name="Foxe J.M."/>
            <person name="Go M."/>
            <person name="Henderson B.A."/>
            <person name="Jones I.B."/>
            <person name="McGettigan J.A."/>
            <person name="Micheletti S.J."/>
            <person name="Nasrallah M.E."/>
            <person name="Ortiz D."/>
            <person name="Piller C.R."/>
            <person name="Privatt S.R."/>
            <person name="Schneider S.L."/>
            <person name="Sharp S."/>
            <person name="Smith T.C."/>
            <person name="Stanton J.D."/>
            <person name="Ullery H.E."/>
            <person name="Wilson R.J."/>
            <person name="Serrano M.G."/>
            <person name="Buck G."/>
            <person name="Lee V."/>
            <person name="Wang Y."/>
            <person name="Carvalho R."/>
            <person name="Voegtly L."/>
            <person name="Shi R."/>
            <person name="Duckworth R."/>
            <person name="Johnson A."/>
            <person name="Loviza R."/>
            <person name="Walstead R."/>
            <person name="Shah Z."/>
            <person name="Kiflezghi M."/>
            <person name="Wade K."/>
            <person name="Ball S.L."/>
            <person name="Bradley K.W."/>
            <person name="Asai D.J."/>
            <person name="Bowman C.A."/>
            <person name="Russell D.A."/>
            <person name="Pope W.H."/>
            <person name="Jacobs-Sera D."/>
            <person name="Hendrix R.W."/>
            <person name="Hatfull G.F."/>
        </authorList>
    </citation>
    <scope>NUCLEOTIDE SEQUENCE [LARGE SCALE GENOMIC DNA]</scope>
    <source>
        <strain evidence="11 12">DSM 27710</strain>
    </source>
</reference>
<keyword evidence="2" id="KW-0813">Transport</keyword>
<dbReference type="CDD" id="cd01715">
    <property type="entry name" value="ETF_alpha"/>
    <property type="match status" value="1"/>
</dbReference>
<feature type="binding site" evidence="9">
    <location>
        <begin position="266"/>
        <end position="273"/>
    </location>
    <ligand>
        <name>FAD</name>
        <dbReference type="ChEBI" id="CHEBI:57692"/>
    </ligand>
</feature>
<proteinExistence type="inferred from homology"/>
<dbReference type="PATRIC" id="fig|1391653.3.peg.2238"/>
<dbReference type="OrthoDB" id="9770286at2"/>
<sequence>MSNVLVIAEQLEGKLKKASLHALAAGQQLAGRSGGKVIALLLGKGIGAAAAELAAHGPAEVWAADDAKVEHALAETWSKAIEKAAKDSGAAFVVSASTSIGKDVLPRVAARLSAGMASDVLGFGGNGAEVLFKRPMWAGSVIAEVEISTPVKLLTIRTTEFPAAQKAAAAAPVQAFALPDLGAPKTRFVEFRQVKSARPELTEARVVVSGGRGTKGDFKPVDGLADELGAAVGASRAVVDAGWVPNDYQVGQTGKTVAPELYIALGISGAIQHIAGMKGSKVIVAVNKDPDAPIFQIADYGLVGDLFQIAPQLQEAIKAAK</sequence>
<feature type="binding site" evidence="9">
    <location>
        <position position="212"/>
    </location>
    <ligand>
        <name>FAD</name>
        <dbReference type="ChEBI" id="CHEBI:57692"/>
    </ligand>
</feature>
<keyword evidence="4 9" id="KW-0274">FAD</keyword>
<evidence type="ECO:0000256" key="9">
    <source>
        <dbReference type="PIRSR" id="PIRSR000089-1"/>
    </source>
</evidence>
<dbReference type="InterPro" id="IPR029035">
    <property type="entry name" value="DHS-like_NAD/FAD-binding_dom"/>
</dbReference>
<dbReference type="SUPFAM" id="SSF52402">
    <property type="entry name" value="Adenine nucleotide alpha hydrolases-like"/>
    <property type="match status" value="1"/>
</dbReference>
<evidence type="ECO:0000256" key="2">
    <source>
        <dbReference type="ARBA" id="ARBA00022448"/>
    </source>
</evidence>
<dbReference type="PROSITE" id="PS00696">
    <property type="entry name" value="ETF_ALPHA"/>
    <property type="match status" value="1"/>
</dbReference>